<organism evidence="9 10">
    <name type="scientific">Vallitalea pronyensis</name>
    <dbReference type="NCBI Taxonomy" id="1348613"/>
    <lineage>
        <taxon>Bacteria</taxon>
        <taxon>Bacillati</taxon>
        <taxon>Bacillota</taxon>
        <taxon>Clostridia</taxon>
        <taxon>Lachnospirales</taxon>
        <taxon>Vallitaleaceae</taxon>
        <taxon>Vallitalea</taxon>
    </lineage>
</organism>
<evidence type="ECO:0000259" key="8">
    <source>
        <dbReference type="PROSITE" id="PS50928"/>
    </source>
</evidence>
<evidence type="ECO:0000256" key="1">
    <source>
        <dbReference type="ARBA" id="ARBA00004651"/>
    </source>
</evidence>
<accession>A0A8J8SI70</accession>
<evidence type="ECO:0000256" key="4">
    <source>
        <dbReference type="ARBA" id="ARBA00022692"/>
    </source>
</evidence>
<gene>
    <name evidence="9" type="ORF">HZI73_20890</name>
</gene>
<reference evidence="9" key="1">
    <citation type="submission" date="2020-07" db="EMBL/GenBank/DDBJ databases">
        <title>Vallitalea pronyensis genome.</title>
        <authorList>
            <person name="Postec A."/>
        </authorList>
    </citation>
    <scope>NUCLEOTIDE SEQUENCE</scope>
    <source>
        <strain evidence="9">FatNI3</strain>
    </source>
</reference>
<dbReference type="PROSITE" id="PS50928">
    <property type="entry name" value="ABC_TM1"/>
    <property type="match status" value="1"/>
</dbReference>
<dbReference type="InterPro" id="IPR035906">
    <property type="entry name" value="MetI-like_sf"/>
</dbReference>
<evidence type="ECO:0000256" key="7">
    <source>
        <dbReference type="RuleBase" id="RU363032"/>
    </source>
</evidence>
<feature type="transmembrane region" description="Helical" evidence="7">
    <location>
        <begin position="180"/>
        <end position="202"/>
    </location>
</feature>
<dbReference type="RefSeq" id="WP_212695301.1">
    <property type="nucleotide sequence ID" value="NZ_CP058649.1"/>
</dbReference>
<feature type="transmembrane region" description="Helical" evidence="7">
    <location>
        <begin position="12"/>
        <end position="32"/>
    </location>
</feature>
<keyword evidence="4 7" id="KW-0812">Transmembrane</keyword>
<dbReference type="KEGG" id="vpy:HZI73_20890"/>
<dbReference type="Proteomes" id="UP000683246">
    <property type="component" value="Chromosome"/>
</dbReference>
<feature type="transmembrane region" description="Helical" evidence="7">
    <location>
        <begin position="238"/>
        <end position="259"/>
    </location>
</feature>
<evidence type="ECO:0000256" key="5">
    <source>
        <dbReference type="ARBA" id="ARBA00022989"/>
    </source>
</evidence>
<evidence type="ECO:0000256" key="2">
    <source>
        <dbReference type="ARBA" id="ARBA00022448"/>
    </source>
</evidence>
<evidence type="ECO:0000256" key="3">
    <source>
        <dbReference type="ARBA" id="ARBA00022475"/>
    </source>
</evidence>
<feature type="domain" description="ABC transmembrane type-1" evidence="8">
    <location>
        <begin position="68"/>
        <end position="259"/>
    </location>
</feature>
<protein>
    <submittedName>
        <fullName evidence="9">Carbohydrate ABC transporter permease</fullName>
    </submittedName>
</protein>
<feature type="transmembrane region" description="Helical" evidence="7">
    <location>
        <begin position="72"/>
        <end position="94"/>
    </location>
</feature>
<evidence type="ECO:0000256" key="6">
    <source>
        <dbReference type="ARBA" id="ARBA00023136"/>
    </source>
</evidence>
<dbReference type="CDD" id="cd06261">
    <property type="entry name" value="TM_PBP2"/>
    <property type="match status" value="1"/>
</dbReference>
<comment type="subcellular location">
    <subcellularLocation>
        <location evidence="1 7">Cell membrane</location>
        <topology evidence="1 7">Multi-pass membrane protein</topology>
    </subcellularLocation>
</comment>
<comment type="similarity">
    <text evidence="7">Belongs to the binding-protein-dependent transport system permease family.</text>
</comment>
<sequence length="275" mass="31238">MKKILSVLKYGLLVIYSAVSLYPLFWLLLYSFKDNEEILSTNPYGFPKVWRLENYVRAMTEFDLPLYFKNSLVVAFIAMFIGITVALLFGYAIARMKFKIASHLRLYVILGMFVPVQVYIIPLILQVNRLNLTGSLWSVIIPYIAMGLPFSILVLYGFYRGLPIELEESAFMDGASIFRTYYSIILPLMKPSIAALVIYQFMQFWNEFTLALLLLQDPELKTLPLGLSTFMGQFSTQWGPTGATLVIASTPVIIMYILFSDKVEKAMSVTSGIKG</sequence>
<dbReference type="Pfam" id="PF00528">
    <property type="entry name" value="BPD_transp_1"/>
    <property type="match status" value="1"/>
</dbReference>
<dbReference type="GO" id="GO:0005886">
    <property type="term" value="C:plasma membrane"/>
    <property type="evidence" value="ECO:0007669"/>
    <property type="project" value="UniProtKB-SubCell"/>
</dbReference>
<dbReference type="SUPFAM" id="SSF161098">
    <property type="entry name" value="MetI-like"/>
    <property type="match status" value="1"/>
</dbReference>
<evidence type="ECO:0000313" key="9">
    <source>
        <dbReference type="EMBL" id="QUI24610.1"/>
    </source>
</evidence>
<name>A0A8J8SI70_9FIRM</name>
<dbReference type="EMBL" id="CP058649">
    <property type="protein sequence ID" value="QUI24610.1"/>
    <property type="molecule type" value="Genomic_DNA"/>
</dbReference>
<dbReference type="AlphaFoldDB" id="A0A8J8SI70"/>
<keyword evidence="6 7" id="KW-0472">Membrane</keyword>
<proteinExistence type="inferred from homology"/>
<dbReference type="PANTHER" id="PTHR43744:SF8">
    <property type="entry name" value="SN-GLYCEROL-3-PHOSPHATE TRANSPORT SYSTEM PERMEASE PROTEIN UGPE"/>
    <property type="match status" value="1"/>
</dbReference>
<keyword evidence="2 7" id="KW-0813">Transport</keyword>
<dbReference type="Gene3D" id="1.10.3720.10">
    <property type="entry name" value="MetI-like"/>
    <property type="match status" value="1"/>
</dbReference>
<dbReference type="PANTHER" id="PTHR43744">
    <property type="entry name" value="ABC TRANSPORTER PERMEASE PROTEIN MG189-RELATED-RELATED"/>
    <property type="match status" value="1"/>
</dbReference>
<keyword evidence="3" id="KW-1003">Cell membrane</keyword>
<dbReference type="InterPro" id="IPR000515">
    <property type="entry name" value="MetI-like"/>
</dbReference>
<keyword evidence="10" id="KW-1185">Reference proteome</keyword>
<feature type="transmembrane region" description="Helical" evidence="7">
    <location>
        <begin position="106"/>
        <end position="125"/>
    </location>
</feature>
<feature type="transmembrane region" description="Helical" evidence="7">
    <location>
        <begin position="137"/>
        <end position="159"/>
    </location>
</feature>
<keyword evidence="5 7" id="KW-1133">Transmembrane helix</keyword>
<dbReference type="GO" id="GO:0055085">
    <property type="term" value="P:transmembrane transport"/>
    <property type="evidence" value="ECO:0007669"/>
    <property type="project" value="InterPro"/>
</dbReference>
<evidence type="ECO:0000313" key="10">
    <source>
        <dbReference type="Proteomes" id="UP000683246"/>
    </source>
</evidence>